<comment type="caution">
    <text evidence="1">The sequence shown here is derived from an EMBL/GenBank/DDBJ whole genome shotgun (WGS) entry which is preliminary data.</text>
</comment>
<dbReference type="AlphaFoldDB" id="A0A7X6KY28"/>
<proteinExistence type="predicted"/>
<protein>
    <submittedName>
        <fullName evidence="1">Uncharacterized protein</fullName>
    </submittedName>
</protein>
<dbReference type="RefSeq" id="WP_168631438.1">
    <property type="nucleotide sequence ID" value="NZ_BONL01000036.1"/>
</dbReference>
<sequence length="131" mass="14132">MQEHELRALLGPAYDDTDIEQRLRIDEAQAAIARRWPEPDLADTRREALNGAMLVVLGDATLEDVAKQMHTARAAYEDALAALTGALIVSAGRPVQVRDGRGGGYIRDGSEVDLAARAGISRLTVRKALGK</sequence>
<keyword evidence="2" id="KW-1185">Reference proteome</keyword>
<gene>
    <name evidence="1" type="ORF">HGA03_16675</name>
</gene>
<dbReference type="EMBL" id="JAAXOX010000014">
    <property type="protein sequence ID" value="NKY24303.1"/>
    <property type="molecule type" value="Genomic_DNA"/>
</dbReference>
<accession>A0A7X6KY28</accession>
<evidence type="ECO:0000313" key="1">
    <source>
        <dbReference type="EMBL" id="NKY24303.1"/>
    </source>
</evidence>
<organism evidence="1 2">
    <name type="scientific">Cellulomonas denverensis</name>
    <dbReference type="NCBI Taxonomy" id="264297"/>
    <lineage>
        <taxon>Bacteria</taxon>
        <taxon>Bacillati</taxon>
        <taxon>Actinomycetota</taxon>
        <taxon>Actinomycetes</taxon>
        <taxon>Micrococcales</taxon>
        <taxon>Cellulomonadaceae</taxon>
        <taxon>Cellulomonas</taxon>
    </lineage>
</organism>
<name>A0A7X6KY28_9CELL</name>
<reference evidence="1 2" key="1">
    <citation type="submission" date="2020-04" db="EMBL/GenBank/DDBJ databases">
        <title>MicrobeNet Type strains.</title>
        <authorList>
            <person name="Nicholson A.C."/>
        </authorList>
    </citation>
    <scope>NUCLEOTIDE SEQUENCE [LARGE SCALE GENOMIC DNA]</scope>
    <source>
        <strain evidence="1 2">ATCC BAA-788</strain>
    </source>
</reference>
<dbReference type="Proteomes" id="UP000581206">
    <property type="component" value="Unassembled WGS sequence"/>
</dbReference>
<evidence type="ECO:0000313" key="2">
    <source>
        <dbReference type="Proteomes" id="UP000581206"/>
    </source>
</evidence>